<dbReference type="Proteomes" id="UP000054166">
    <property type="component" value="Unassembled WGS sequence"/>
</dbReference>
<evidence type="ECO:0000313" key="3">
    <source>
        <dbReference type="Proteomes" id="UP000054166"/>
    </source>
</evidence>
<organism evidence="2 3">
    <name type="scientific">Piloderma croceum (strain F 1598)</name>
    <dbReference type="NCBI Taxonomy" id="765440"/>
    <lineage>
        <taxon>Eukaryota</taxon>
        <taxon>Fungi</taxon>
        <taxon>Dikarya</taxon>
        <taxon>Basidiomycota</taxon>
        <taxon>Agaricomycotina</taxon>
        <taxon>Agaricomycetes</taxon>
        <taxon>Agaricomycetidae</taxon>
        <taxon>Atheliales</taxon>
        <taxon>Atheliaceae</taxon>
        <taxon>Piloderma</taxon>
    </lineage>
</organism>
<dbReference type="Gene3D" id="2.80.10.50">
    <property type="match status" value="1"/>
</dbReference>
<dbReference type="CDD" id="cd00161">
    <property type="entry name" value="beta-trefoil_Ricin-like"/>
    <property type="match status" value="1"/>
</dbReference>
<dbReference type="HOGENOM" id="CLU_1533144_0_0_1"/>
<gene>
    <name evidence="2" type="ORF">PILCRDRAFT_615217</name>
</gene>
<evidence type="ECO:0000256" key="1">
    <source>
        <dbReference type="SAM" id="SignalP"/>
    </source>
</evidence>
<evidence type="ECO:0000313" key="2">
    <source>
        <dbReference type="EMBL" id="KIM77620.1"/>
    </source>
</evidence>
<dbReference type="EMBL" id="KN833023">
    <property type="protein sequence ID" value="KIM77620.1"/>
    <property type="molecule type" value="Genomic_DNA"/>
</dbReference>
<dbReference type="SUPFAM" id="SSF50370">
    <property type="entry name" value="Ricin B-like lectins"/>
    <property type="match status" value="1"/>
</dbReference>
<dbReference type="InParanoid" id="A0A0C3EYP4"/>
<protein>
    <recommendedName>
        <fullName evidence="4">Carbohydrate-binding module family 13 protein</fullName>
    </recommendedName>
</protein>
<keyword evidence="1" id="KW-0732">Signal</keyword>
<proteinExistence type="predicted"/>
<accession>A0A0C3EYP4</accession>
<reference evidence="2 3" key="1">
    <citation type="submission" date="2014-04" db="EMBL/GenBank/DDBJ databases">
        <authorList>
            <consortium name="DOE Joint Genome Institute"/>
            <person name="Kuo A."/>
            <person name="Tarkka M."/>
            <person name="Buscot F."/>
            <person name="Kohler A."/>
            <person name="Nagy L.G."/>
            <person name="Floudas D."/>
            <person name="Copeland A."/>
            <person name="Barry K.W."/>
            <person name="Cichocki N."/>
            <person name="Veneault-Fourrey C."/>
            <person name="LaButti K."/>
            <person name="Lindquist E.A."/>
            <person name="Lipzen A."/>
            <person name="Lundell T."/>
            <person name="Morin E."/>
            <person name="Murat C."/>
            <person name="Sun H."/>
            <person name="Tunlid A."/>
            <person name="Henrissat B."/>
            <person name="Grigoriev I.V."/>
            <person name="Hibbett D.S."/>
            <person name="Martin F."/>
            <person name="Nordberg H.P."/>
            <person name="Cantor M.N."/>
            <person name="Hua S.X."/>
        </authorList>
    </citation>
    <scope>NUCLEOTIDE SEQUENCE [LARGE SCALE GENOMIC DNA]</scope>
    <source>
        <strain evidence="2 3">F 1598</strain>
    </source>
</reference>
<keyword evidence="3" id="KW-1185">Reference proteome</keyword>
<reference evidence="3" key="2">
    <citation type="submission" date="2015-01" db="EMBL/GenBank/DDBJ databases">
        <title>Evolutionary Origins and Diversification of the Mycorrhizal Mutualists.</title>
        <authorList>
            <consortium name="DOE Joint Genome Institute"/>
            <consortium name="Mycorrhizal Genomics Consortium"/>
            <person name="Kohler A."/>
            <person name="Kuo A."/>
            <person name="Nagy L.G."/>
            <person name="Floudas D."/>
            <person name="Copeland A."/>
            <person name="Barry K.W."/>
            <person name="Cichocki N."/>
            <person name="Veneault-Fourrey C."/>
            <person name="LaButti K."/>
            <person name="Lindquist E.A."/>
            <person name="Lipzen A."/>
            <person name="Lundell T."/>
            <person name="Morin E."/>
            <person name="Murat C."/>
            <person name="Riley R."/>
            <person name="Ohm R."/>
            <person name="Sun H."/>
            <person name="Tunlid A."/>
            <person name="Henrissat B."/>
            <person name="Grigoriev I.V."/>
            <person name="Hibbett D.S."/>
            <person name="Martin F."/>
        </authorList>
    </citation>
    <scope>NUCLEOTIDE SEQUENCE [LARGE SCALE GENOMIC DNA]</scope>
    <source>
        <strain evidence="3">F 1598</strain>
    </source>
</reference>
<feature type="signal peptide" evidence="1">
    <location>
        <begin position="1"/>
        <end position="19"/>
    </location>
</feature>
<dbReference type="AlphaFoldDB" id="A0A0C3EYP4"/>
<dbReference type="InterPro" id="IPR035992">
    <property type="entry name" value="Ricin_B-like_lectins"/>
</dbReference>
<name>A0A0C3EYP4_PILCF</name>
<evidence type="ECO:0008006" key="4">
    <source>
        <dbReference type="Google" id="ProtNLM"/>
    </source>
</evidence>
<sequence>MMLSAMISLILSFLALTSATPLSTRGPCKPDFGSPPGFEVSIINKGLGKEWGLQSVPPSIGTRIVAHPASLFNAEFVVRHLPNGKYSIKPIGFPNLRVAATAGNKLDTVATDPNDNAQFWKIHCNQCGTPAQGVFDRGCTIESVANSFLCVEADTSPIKSTVSLKPCSGGLNQKFNFGGA</sequence>
<feature type="chain" id="PRO_5002164058" description="Carbohydrate-binding module family 13 protein" evidence="1">
    <location>
        <begin position="20"/>
        <end position="180"/>
    </location>
</feature>